<evidence type="ECO:0000313" key="2">
    <source>
        <dbReference type="Proteomes" id="UP000078200"/>
    </source>
</evidence>
<dbReference type="Proteomes" id="UP000078200">
    <property type="component" value="Unassembled WGS sequence"/>
</dbReference>
<sequence>MRKLSLNSNLNSNVKVDVGGDIWELQGESIKWRDVFLLLKAEVDKGFLEAESVRARSHIIIGAFGVLNSSFSACNPSGTLFFDNSLILLKAPFSLRPLLRAKRFLKLRNVSFTGLRTD</sequence>
<keyword evidence="2" id="KW-1185">Reference proteome</keyword>
<dbReference type="AlphaFoldDB" id="A0A1A9ULX6"/>
<dbReference type="EnsemblMetazoa" id="GAUT008796-RA">
    <property type="protein sequence ID" value="GAUT008796-PA"/>
    <property type="gene ID" value="GAUT008796"/>
</dbReference>
<evidence type="ECO:0000313" key="1">
    <source>
        <dbReference type="EnsemblMetazoa" id="GAUT008796-PA"/>
    </source>
</evidence>
<dbReference type="VEuPathDB" id="VectorBase:GAUT008796"/>
<reference evidence="1" key="1">
    <citation type="submission" date="2020-05" db="UniProtKB">
        <authorList>
            <consortium name="EnsemblMetazoa"/>
        </authorList>
    </citation>
    <scope>IDENTIFICATION</scope>
    <source>
        <strain evidence="1">TTRI</strain>
    </source>
</reference>
<name>A0A1A9ULX6_GLOAU</name>
<organism evidence="1 2">
    <name type="scientific">Glossina austeni</name>
    <name type="common">Savannah tsetse fly</name>
    <dbReference type="NCBI Taxonomy" id="7395"/>
    <lineage>
        <taxon>Eukaryota</taxon>
        <taxon>Metazoa</taxon>
        <taxon>Ecdysozoa</taxon>
        <taxon>Arthropoda</taxon>
        <taxon>Hexapoda</taxon>
        <taxon>Insecta</taxon>
        <taxon>Pterygota</taxon>
        <taxon>Neoptera</taxon>
        <taxon>Endopterygota</taxon>
        <taxon>Diptera</taxon>
        <taxon>Brachycera</taxon>
        <taxon>Muscomorpha</taxon>
        <taxon>Hippoboscoidea</taxon>
        <taxon>Glossinidae</taxon>
        <taxon>Glossina</taxon>
    </lineage>
</organism>
<accession>A0A1A9ULX6</accession>
<proteinExistence type="predicted"/>
<protein>
    <submittedName>
        <fullName evidence="1">Uncharacterized protein</fullName>
    </submittedName>
</protein>